<dbReference type="Gene3D" id="3.40.630.30">
    <property type="match status" value="1"/>
</dbReference>
<dbReference type="SUPFAM" id="SSF55729">
    <property type="entry name" value="Acyl-CoA N-acyltransferases (Nat)"/>
    <property type="match status" value="1"/>
</dbReference>
<gene>
    <name evidence="2" type="ORF">H9645_11670</name>
</gene>
<keyword evidence="3" id="KW-1185">Reference proteome</keyword>
<evidence type="ECO:0000259" key="1">
    <source>
        <dbReference type="PROSITE" id="PS51186"/>
    </source>
</evidence>
<dbReference type="Proteomes" id="UP000647183">
    <property type="component" value="Unassembled WGS sequence"/>
</dbReference>
<dbReference type="InterPro" id="IPR000182">
    <property type="entry name" value="GNAT_dom"/>
</dbReference>
<accession>A0ABR8ULZ7</accession>
<dbReference type="InterPro" id="IPR016181">
    <property type="entry name" value="Acyl_CoA_acyltransferase"/>
</dbReference>
<dbReference type="PROSITE" id="PS51186">
    <property type="entry name" value="GNAT"/>
    <property type="match status" value="1"/>
</dbReference>
<comment type="caution">
    <text evidence="2">The sequence shown here is derived from an EMBL/GenBank/DDBJ whole genome shotgun (WGS) entry which is preliminary data.</text>
</comment>
<evidence type="ECO:0000313" key="2">
    <source>
        <dbReference type="EMBL" id="MBD7988684.1"/>
    </source>
</evidence>
<reference evidence="2 3" key="1">
    <citation type="submission" date="2020-08" db="EMBL/GenBank/DDBJ databases">
        <title>A Genomic Blueprint of the Chicken Gut Microbiome.</title>
        <authorList>
            <person name="Gilroy R."/>
            <person name="Ravi A."/>
            <person name="Getino M."/>
            <person name="Pursley I."/>
            <person name="Horton D.L."/>
            <person name="Alikhan N.-F."/>
            <person name="Baker D."/>
            <person name="Gharbi K."/>
            <person name="Hall N."/>
            <person name="Watson M."/>
            <person name="Adriaenssens E.M."/>
            <person name="Foster-Nyarko E."/>
            <person name="Jarju S."/>
            <person name="Secka A."/>
            <person name="Antonio M."/>
            <person name="Oren A."/>
            <person name="Chaudhuri R."/>
            <person name="La Ragione R.M."/>
            <person name="Hildebrand F."/>
            <person name="Pallen M.J."/>
        </authorList>
    </citation>
    <scope>NUCLEOTIDE SEQUENCE [LARGE SCALE GENOMIC DNA]</scope>
    <source>
        <strain evidence="2 3">Sa2BVA3</strain>
    </source>
</reference>
<proteinExistence type="predicted"/>
<dbReference type="Pfam" id="PF00583">
    <property type="entry name" value="Acetyltransf_1"/>
    <property type="match status" value="1"/>
</dbReference>
<sequence length="204" mass="21767">MVARNRLPPWHEELRLRNGHDVLIRPIRPEDAPVLRASFELLEPDDTRGHLLAGAGDIDVERSRQLSQPDTRGEFTLVVTEQQLPPGEAMILGLARAAVVPGTREAAFAILVGRNVAGMGLGRHLMRRLARWARGKRLDALTGEVPEANGPLLDLARSMGFGVDEDGAADPGFVRIRLPLARATPVAGVGSGGSGGTAVSGESR</sequence>
<organism evidence="2 3">
    <name type="scientific">Luteimonas colneyensis</name>
    <dbReference type="NCBI Taxonomy" id="2762230"/>
    <lineage>
        <taxon>Bacteria</taxon>
        <taxon>Pseudomonadati</taxon>
        <taxon>Pseudomonadota</taxon>
        <taxon>Gammaproteobacteria</taxon>
        <taxon>Lysobacterales</taxon>
        <taxon>Lysobacteraceae</taxon>
        <taxon>Luteimonas</taxon>
    </lineage>
</organism>
<feature type="domain" description="N-acetyltransferase" evidence="1">
    <location>
        <begin position="22"/>
        <end position="181"/>
    </location>
</feature>
<protein>
    <submittedName>
        <fullName evidence="2">GNAT family N-acetyltransferase</fullName>
    </submittedName>
</protein>
<evidence type="ECO:0000313" key="3">
    <source>
        <dbReference type="Proteomes" id="UP000647183"/>
    </source>
</evidence>
<name>A0ABR8ULZ7_9GAMM</name>
<dbReference type="EMBL" id="JACSQJ010000007">
    <property type="protein sequence ID" value="MBD7988684.1"/>
    <property type="molecule type" value="Genomic_DNA"/>
</dbReference>
<dbReference type="RefSeq" id="WP_191729870.1">
    <property type="nucleotide sequence ID" value="NZ_JACSQJ010000007.1"/>
</dbReference>